<organism evidence="2 3">
    <name type="scientific">Glycocaulis alkaliphilus</name>
    <dbReference type="NCBI Taxonomy" id="1434191"/>
    <lineage>
        <taxon>Bacteria</taxon>
        <taxon>Pseudomonadati</taxon>
        <taxon>Pseudomonadota</taxon>
        <taxon>Alphaproteobacteria</taxon>
        <taxon>Maricaulales</taxon>
        <taxon>Maricaulaceae</taxon>
        <taxon>Glycocaulis</taxon>
    </lineage>
</organism>
<sequence length="143" mass="15879">MMSENQTKAGNTPVEAFLAAIEPEAKREEARQLDALFRKVTGFEPVMWGSSMVGYGRYHYRYESGREGSSLATGFSPRKAQHSIYIMPGYAEFGDILDRLGKHKKGQACLNVKRLADIDMDVLGELIAAGLKDLDAQWTVHPA</sequence>
<dbReference type="KEGG" id="gak:X907_1161"/>
<dbReference type="Pfam" id="PF08818">
    <property type="entry name" value="DUF1801"/>
    <property type="match status" value="1"/>
</dbReference>
<gene>
    <name evidence="2" type="ORF">X907_1161</name>
</gene>
<dbReference type="AlphaFoldDB" id="A0A3T0E8R1"/>
<proteinExistence type="predicted"/>
<evidence type="ECO:0000259" key="1">
    <source>
        <dbReference type="Pfam" id="PF08818"/>
    </source>
</evidence>
<evidence type="ECO:0000313" key="2">
    <source>
        <dbReference type="EMBL" id="AZU03699.1"/>
    </source>
</evidence>
<keyword evidence="3" id="KW-1185">Reference proteome</keyword>
<reference evidence="2 3" key="1">
    <citation type="submission" date="2016-12" db="EMBL/GenBank/DDBJ databases">
        <title>The genome of dimorphic prosthecate Glycocaulis alkaliphilus 6b-8t, isolated from crude oil dictates its adaptability in petroleum environments.</title>
        <authorList>
            <person name="Wu X.-L."/>
            <person name="Geng S."/>
        </authorList>
    </citation>
    <scope>NUCLEOTIDE SEQUENCE [LARGE SCALE GENOMIC DNA]</scope>
    <source>
        <strain evidence="2 3">6B-8</strain>
    </source>
</reference>
<accession>A0A3T0E8R1</accession>
<feature type="domain" description="YdhG-like" evidence="1">
    <location>
        <begin position="26"/>
        <end position="129"/>
    </location>
</feature>
<dbReference type="Proteomes" id="UP000286954">
    <property type="component" value="Chromosome"/>
</dbReference>
<evidence type="ECO:0000313" key="3">
    <source>
        <dbReference type="Proteomes" id="UP000286954"/>
    </source>
</evidence>
<dbReference type="SUPFAM" id="SSF159888">
    <property type="entry name" value="YdhG-like"/>
    <property type="match status" value="1"/>
</dbReference>
<dbReference type="InterPro" id="IPR014922">
    <property type="entry name" value="YdhG-like"/>
</dbReference>
<protein>
    <recommendedName>
        <fullName evidence="1">YdhG-like domain-containing protein</fullName>
    </recommendedName>
</protein>
<dbReference type="EMBL" id="CP018911">
    <property type="protein sequence ID" value="AZU03699.1"/>
    <property type="molecule type" value="Genomic_DNA"/>
</dbReference>
<name>A0A3T0E8R1_9PROT</name>